<accession>A0A2G8RJ00</accession>
<dbReference type="Proteomes" id="UP000231259">
    <property type="component" value="Unassembled WGS sequence"/>
</dbReference>
<comment type="caution">
    <text evidence="1">The sequence shown here is derived from an EMBL/GenBank/DDBJ whole genome shotgun (WGS) entry which is preliminary data.</text>
</comment>
<keyword evidence="2" id="KW-1185">Reference proteome</keyword>
<name>A0A2G8RJ00_9RHOB</name>
<evidence type="ECO:0000313" key="1">
    <source>
        <dbReference type="EMBL" id="PIL21576.1"/>
    </source>
</evidence>
<reference evidence="1 2" key="1">
    <citation type="submission" date="2013-09" db="EMBL/GenBank/DDBJ databases">
        <title>Genome sequencing of Phaeobacter antarcticus sp. nov. SM1211.</title>
        <authorList>
            <person name="Zhang X.-Y."/>
            <person name="Liu C."/>
            <person name="Chen X.-L."/>
            <person name="Xie B.-B."/>
            <person name="Qin Q.-L."/>
            <person name="Rong J.-C."/>
            <person name="Zhang Y.-Z."/>
        </authorList>
    </citation>
    <scope>NUCLEOTIDE SEQUENCE [LARGE SCALE GENOMIC DNA]</scope>
    <source>
        <strain evidence="1 2">SM1211</strain>
    </source>
</reference>
<proteinExistence type="predicted"/>
<evidence type="ECO:0000313" key="2">
    <source>
        <dbReference type="Proteomes" id="UP000231259"/>
    </source>
</evidence>
<organism evidence="1 2">
    <name type="scientific">Puniceibacterium antarcticum</name>
    <dbReference type="NCBI Taxonomy" id="1206336"/>
    <lineage>
        <taxon>Bacteria</taxon>
        <taxon>Pseudomonadati</taxon>
        <taxon>Pseudomonadota</taxon>
        <taxon>Alphaproteobacteria</taxon>
        <taxon>Rhodobacterales</taxon>
        <taxon>Paracoccaceae</taxon>
        <taxon>Puniceibacterium</taxon>
    </lineage>
</organism>
<gene>
    <name evidence="1" type="ORF">P775_03655</name>
</gene>
<dbReference type="EMBL" id="AWWI01000030">
    <property type="protein sequence ID" value="PIL21576.1"/>
    <property type="molecule type" value="Genomic_DNA"/>
</dbReference>
<protein>
    <submittedName>
        <fullName evidence="1">Uncharacterized protein</fullName>
    </submittedName>
</protein>
<dbReference type="AlphaFoldDB" id="A0A2G8RJ00"/>
<sequence>MIYKYLQNPLHRRNEAIQSTRAWIGAMIGNSTTSIGKMTSDARDACIWDCQDGAHQRVERIRVSYRETVSTKTGRIKAKMYIRSLSKVAVNLADFLYLIKRSSHLPYPPIGFGGIADLSL</sequence>